<dbReference type="PANTHER" id="PTHR48258">
    <property type="entry name" value="DUF4218 DOMAIN-CONTAINING PROTEIN-RELATED"/>
    <property type="match status" value="1"/>
</dbReference>
<sequence>MSCGSDRPSPNCGVCVKGSNYVNSESDYFGRLIEVIQIQYLSWPVKSIVLFKCEWFDPRPRVGTRVHPKYPSLVEVNDKKRYNENDIFVLATQAIQVYYVNYPSCRRDKRD</sequence>
<proteinExistence type="predicted"/>
<protein>
    <recommendedName>
        <fullName evidence="1">DUF4216 domain-containing protein</fullName>
    </recommendedName>
</protein>
<dbReference type="OrthoDB" id="1002061at2759"/>
<dbReference type="AlphaFoldDB" id="A0A9W7J0M7"/>
<keyword evidence="3" id="KW-1185">Reference proteome</keyword>
<dbReference type="Pfam" id="PF13952">
    <property type="entry name" value="DUF4216"/>
    <property type="match status" value="1"/>
</dbReference>
<name>A0A9W7J0M7_HIBTR</name>
<dbReference type="Proteomes" id="UP001165190">
    <property type="component" value="Unassembled WGS sequence"/>
</dbReference>
<evidence type="ECO:0000313" key="3">
    <source>
        <dbReference type="Proteomes" id="UP001165190"/>
    </source>
</evidence>
<dbReference type="EMBL" id="BSYR01000037">
    <property type="protein sequence ID" value="GMJ03284.1"/>
    <property type="molecule type" value="Genomic_DNA"/>
</dbReference>
<feature type="domain" description="DUF4216" evidence="1">
    <location>
        <begin position="36"/>
        <end position="106"/>
    </location>
</feature>
<reference evidence="2" key="1">
    <citation type="submission" date="2023-05" db="EMBL/GenBank/DDBJ databases">
        <title>Genome and transcriptome analyses reveal genes involved in the formation of fine ridges on petal epidermal cells in Hibiscus trionum.</title>
        <authorList>
            <person name="Koshimizu S."/>
            <person name="Masuda S."/>
            <person name="Ishii T."/>
            <person name="Shirasu K."/>
            <person name="Hoshino A."/>
            <person name="Arita M."/>
        </authorList>
    </citation>
    <scope>NUCLEOTIDE SEQUENCE</scope>
    <source>
        <strain evidence="2">Hamamatsu line</strain>
    </source>
</reference>
<dbReference type="PANTHER" id="PTHR48258:SF4">
    <property type="entry name" value="DUF4216 DOMAIN-CONTAINING PROTEIN"/>
    <property type="match status" value="1"/>
</dbReference>
<comment type="caution">
    <text evidence="2">The sequence shown here is derived from an EMBL/GenBank/DDBJ whole genome shotgun (WGS) entry which is preliminary data.</text>
</comment>
<dbReference type="InterPro" id="IPR025312">
    <property type="entry name" value="DUF4216"/>
</dbReference>
<organism evidence="2 3">
    <name type="scientific">Hibiscus trionum</name>
    <name type="common">Flower of an hour</name>
    <dbReference type="NCBI Taxonomy" id="183268"/>
    <lineage>
        <taxon>Eukaryota</taxon>
        <taxon>Viridiplantae</taxon>
        <taxon>Streptophyta</taxon>
        <taxon>Embryophyta</taxon>
        <taxon>Tracheophyta</taxon>
        <taxon>Spermatophyta</taxon>
        <taxon>Magnoliopsida</taxon>
        <taxon>eudicotyledons</taxon>
        <taxon>Gunneridae</taxon>
        <taxon>Pentapetalae</taxon>
        <taxon>rosids</taxon>
        <taxon>malvids</taxon>
        <taxon>Malvales</taxon>
        <taxon>Malvaceae</taxon>
        <taxon>Malvoideae</taxon>
        <taxon>Hibiscus</taxon>
    </lineage>
</organism>
<evidence type="ECO:0000313" key="2">
    <source>
        <dbReference type="EMBL" id="GMJ03284.1"/>
    </source>
</evidence>
<accession>A0A9W7J0M7</accession>
<evidence type="ECO:0000259" key="1">
    <source>
        <dbReference type="Pfam" id="PF13952"/>
    </source>
</evidence>
<gene>
    <name evidence="2" type="ORF">HRI_003997600</name>
</gene>